<dbReference type="InterPro" id="IPR012337">
    <property type="entry name" value="RNaseH-like_sf"/>
</dbReference>
<sequence length="1043" mass="120027">MIQQEFNLDFDAFVRSFVQNRDTSFAFLLGAGASITSGIPSADDCIWDWKRMIYCSSQSSIPPFIDPKSDTCKDIIQKWLNSQGKFLPAGDLKEYSFYAEAALPIEGDRVKYFEHLAQGKQPYIGYKLLCLLNKYGIVRSVWSTNFDGLVERAAQQANITPICINLDCADRIYRTESTSELLYIALHGDYKYTSLKNTSKELDNQHPTFVAALKRYFNDKNLIVIGYSGRDKSLMSALTEAFSEKGSGRIYWCGYGSHISPEVESLLRTAREANRDAYYIDTDGFDKTMFSLVINCFQADIEKKKEIMSILESAPEDNDTSPFSIHITRTDKYLKSNLYPIIFPKELFQFEIEYHEGERPWTLLREITKDQNIIAVPYKQKVYALSTGSAINNVFGSRLKSDIERIPVSMDDIERKSSYRELFLRATLQSIAIIRGLNVDIRHNTLWRSDIFRNDNGTLIHEAIECSLVFVPQQKYALLSLRPTIYIENSHTVSKEKKQEYARIYLDKMWNKAYSTKLAQWESIIFGDTRLAFEVPQNSGSGFKFLISHNCGFSEIQYQDNTERGYSSKSYDNKRTIYRGLQLKEPELEFVNTFADRPFLDSNPMRGLSNHRPYDSWQKDVLLQNVRLGVICPNTHTDRFHSFLQQLNTTIQANDDSDYIQSYTGFHSIYKTLLEIPDNGTDKWINIEDTPKDTISLVQSICHQANRLADKYPGIVVVIFIPAFWSIHRQFKHNGESFDLHNYIKAYAAQHSFTTQIIEEKTLRDHMVCEICWWLSLALFVKAMRIPWALANLDSDTAYAGIGYSVKTNSKGNVDIVLGCSHIYNAKGQGLRYKLSKVEQPQFDGKKNPYLTYEEAFKFGITIRELFVKSMDRLPRRVVIHKRTPFKKEEIEGITHALTQAGIKDIDLITINYEYDAKFIAQKVYYDNISDDSYPVSRGTCIKLSSRNALLWTHGVVPSIRERRRYYPGGRCIPAPLKITKYYGKGDLPTIASEIIGFTKMNWNSFNLYTKLPATIDTSNTLAQVGNLLHQYNGATYDYRYFI</sequence>
<name>A0A2M9VAM5_BACFG</name>
<dbReference type="Gene3D" id="3.40.50.1220">
    <property type="entry name" value="TPP-binding domain"/>
    <property type="match status" value="1"/>
</dbReference>
<dbReference type="Proteomes" id="UP000231846">
    <property type="component" value="Unassembled WGS sequence"/>
</dbReference>
<dbReference type="EMBL" id="PDCW01000005">
    <property type="protein sequence ID" value="PJY75721.1"/>
    <property type="molecule type" value="Genomic_DNA"/>
</dbReference>
<dbReference type="InterPro" id="IPR029035">
    <property type="entry name" value="DHS-like_NAD/FAD-binding_dom"/>
</dbReference>
<dbReference type="GO" id="GO:0003676">
    <property type="term" value="F:nucleic acid binding"/>
    <property type="evidence" value="ECO:0007669"/>
    <property type="project" value="InterPro"/>
</dbReference>
<gene>
    <name evidence="1" type="ORF">CQW34_01051</name>
</gene>
<accession>A0A2M9VAM5</accession>
<proteinExistence type="predicted"/>
<organism evidence="1 2">
    <name type="scientific">Bacteroides fragilis</name>
    <dbReference type="NCBI Taxonomy" id="817"/>
    <lineage>
        <taxon>Bacteria</taxon>
        <taxon>Pseudomonadati</taxon>
        <taxon>Bacteroidota</taxon>
        <taxon>Bacteroidia</taxon>
        <taxon>Bacteroidales</taxon>
        <taxon>Bacteroidaceae</taxon>
        <taxon>Bacteroides</taxon>
    </lineage>
</organism>
<dbReference type="InterPro" id="IPR036397">
    <property type="entry name" value="RNaseH_sf"/>
</dbReference>
<dbReference type="Gene3D" id="3.30.420.10">
    <property type="entry name" value="Ribonuclease H-like superfamily/Ribonuclease H"/>
    <property type="match status" value="1"/>
</dbReference>
<evidence type="ECO:0000313" key="1">
    <source>
        <dbReference type="EMBL" id="PJY75721.1"/>
    </source>
</evidence>
<protein>
    <submittedName>
        <fullName evidence="1">SIR2-like domain protein</fullName>
    </submittedName>
</protein>
<dbReference type="Pfam" id="PF13289">
    <property type="entry name" value="SIR2_2"/>
    <property type="match status" value="1"/>
</dbReference>
<evidence type="ECO:0000313" key="2">
    <source>
        <dbReference type="Proteomes" id="UP000231846"/>
    </source>
</evidence>
<reference evidence="1 2" key="1">
    <citation type="journal article" date="2017" name="MBio">
        <title>Gut Symbiont Bacteroides fragilis Secretes a Eukaryotic-Like Ubiquitin Protein That Mediates Intraspecies Antagonism.</title>
        <authorList>
            <person name="Chatzidaki-Livanis M."/>
            <person name="Coyne M.J."/>
            <person name="Roelofs K.G."/>
            <person name="Gentyala R.R."/>
            <person name="Caldwell J.M."/>
            <person name="Comstock L.E."/>
        </authorList>
    </citation>
    <scope>NUCLEOTIDE SEQUENCE [LARGE SCALE GENOMIC DNA]</scope>
    <source>
        <strain evidence="1 2">12905</strain>
    </source>
</reference>
<dbReference type="AlphaFoldDB" id="A0A2M9VAM5"/>
<dbReference type="SUPFAM" id="SSF52467">
    <property type="entry name" value="DHS-like NAD/FAD-binding domain"/>
    <property type="match status" value="1"/>
</dbReference>
<comment type="caution">
    <text evidence="1">The sequence shown here is derived from an EMBL/GenBank/DDBJ whole genome shotgun (WGS) entry which is preliminary data.</text>
</comment>
<dbReference type="CDD" id="cd04659">
    <property type="entry name" value="Piwi_piwi-like_ProArk"/>
    <property type="match status" value="1"/>
</dbReference>
<dbReference type="SUPFAM" id="SSF53098">
    <property type="entry name" value="Ribonuclease H-like"/>
    <property type="match status" value="1"/>
</dbReference>
<dbReference type="RefSeq" id="WP_100788469.1">
    <property type="nucleotide sequence ID" value="NZ_PDCW01000005.1"/>
</dbReference>
<dbReference type="Gene3D" id="3.40.50.2300">
    <property type="match status" value="1"/>
</dbReference>